<dbReference type="Proteomes" id="UP000190460">
    <property type="component" value="Unassembled WGS sequence"/>
</dbReference>
<dbReference type="InterPro" id="IPR005119">
    <property type="entry name" value="LysR_subst-bd"/>
</dbReference>
<reference evidence="6 7" key="1">
    <citation type="submission" date="2017-02" db="EMBL/GenBank/DDBJ databases">
        <authorList>
            <person name="Peterson S.W."/>
        </authorList>
    </citation>
    <scope>NUCLEOTIDE SEQUENCE [LARGE SCALE GENOMIC DNA]</scope>
    <source>
        <strain evidence="6 7">ATCC 49788</strain>
    </source>
</reference>
<keyword evidence="4" id="KW-0804">Transcription</keyword>
<evidence type="ECO:0000256" key="1">
    <source>
        <dbReference type="ARBA" id="ARBA00009437"/>
    </source>
</evidence>
<accession>A0A1T4XR99</accession>
<dbReference type="InterPro" id="IPR036388">
    <property type="entry name" value="WH-like_DNA-bd_sf"/>
</dbReference>
<dbReference type="PROSITE" id="PS50931">
    <property type="entry name" value="HTH_LYSR"/>
    <property type="match status" value="1"/>
</dbReference>
<dbReference type="FunFam" id="1.10.10.10:FF:000001">
    <property type="entry name" value="LysR family transcriptional regulator"/>
    <property type="match status" value="1"/>
</dbReference>
<feature type="domain" description="HTH lysR-type" evidence="5">
    <location>
        <begin position="7"/>
        <end position="64"/>
    </location>
</feature>
<dbReference type="Pfam" id="PF03466">
    <property type="entry name" value="LysR_substrate"/>
    <property type="match status" value="1"/>
</dbReference>
<dbReference type="InterPro" id="IPR050950">
    <property type="entry name" value="HTH-type_LysR_regulators"/>
</dbReference>
<dbReference type="SUPFAM" id="SSF53850">
    <property type="entry name" value="Periplasmic binding protein-like II"/>
    <property type="match status" value="1"/>
</dbReference>
<evidence type="ECO:0000256" key="3">
    <source>
        <dbReference type="ARBA" id="ARBA00023125"/>
    </source>
</evidence>
<dbReference type="GO" id="GO:0005829">
    <property type="term" value="C:cytosol"/>
    <property type="evidence" value="ECO:0007669"/>
    <property type="project" value="TreeGrafter"/>
</dbReference>
<dbReference type="PANTHER" id="PTHR30419:SF8">
    <property type="entry name" value="NITROGEN ASSIMILATION TRANSCRIPTIONAL ACTIVATOR-RELATED"/>
    <property type="match status" value="1"/>
</dbReference>
<dbReference type="OrthoDB" id="5964649at2"/>
<dbReference type="RefSeq" id="WP_078923756.1">
    <property type="nucleotide sequence ID" value="NZ_FUYB01000021.1"/>
</dbReference>
<dbReference type="InterPro" id="IPR000847">
    <property type="entry name" value="LysR_HTH_N"/>
</dbReference>
<evidence type="ECO:0000313" key="7">
    <source>
        <dbReference type="Proteomes" id="UP000190460"/>
    </source>
</evidence>
<organism evidence="6 7">
    <name type="scientific">Thiothrix eikelboomii</name>
    <dbReference type="NCBI Taxonomy" id="92487"/>
    <lineage>
        <taxon>Bacteria</taxon>
        <taxon>Pseudomonadati</taxon>
        <taxon>Pseudomonadota</taxon>
        <taxon>Gammaproteobacteria</taxon>
        <taxon>Thiotrichales</taxon>
        <taxon>Thiotrichaceae</taxon>
        <taxon>Thiothrix</taxon>
    </lineage>
</organism>
<keyword evidence="3 6" id="KW-0238">DNA-binding</keyword>
<evidence type="ECO:0000313" key="6">
    <source>
        <dbReference type="EMBL" id="SKA91883.1"/>
    </source>
</evidence>
<evidence type="ECO:0000256" key="2">
    <source>
        <dbReference type="ARBA" id="ARBA00023015"/>
    </source>
</evidence>
<comment type="similarity">
    <text evidence="1">Belongs to the LysR transcriptional regulatory family.</text>
</comment>
<keyword evidence="7" id="KW-1185">Reference proteome</keyword>
<dbReference type="STRING" id="92487.SAMN02745130_03314"/>
<dbReference type="CDD" id="cd05466">
    <property type="entry name" value="PBP2_LTTR_substrate"/>
    <property type="match status" value="1"/>
</dbReference>
<evidence type="ECO:0000259" key="5">
    <source>
        <dbReference type="PROSITE" id="PS50931"/>
    </source>
</evidence>
<dbReference type="PRINTS" id="PR00039">
    <property type="entry name" value="HTHLYSR"/>
</dbReference>
<dbReference type="Gene3D" id="3.40.190.10">
    <property type="entry name" value="Periplasmic binding protein-like II"/>
    <property type="match status" value="2"/>
</dbReference>
<proteinExistence type="inferred from homology"/>
<sequence length="311" mass="35346">MHYYKQTRYKLLRTFCVVAQKENITHAAEQLHISQPTVSLQVQALEREMGQKLLERRGPSVKLTPEGKVLYQLVQPLAAGIDGLRESFAASLGKMEMGELNIATGQSTSLYVLPKYIQQFKEAYPGIRINLHTVEGQSGMKLLLEDQVDLAIGPLLQIPESIIYQPFENFRSILIVPEGHPLTQQINISLEDISPYGLILPPKNQSTWRMIDTVFRQHEVAYTVSMEAGGWEIVKKYVELGVGISIVTDVCLTPNDKIVAIPLDHYFPSRNYGLIVRKGKFFTPQAKRFIEMFDPFFFSRSALEDEEEDEL</sequence>
<dbReference type="AlphaFoldDB" id="A0A1T4XR99"/>
<protein>
    <submittedName>
        <fullName evidence="6">DNA-binding transcriptional regulator, LysR family</fullName>
    </submittedName>
</protein>
<dbReference type="SUPFAM" id="SSF46785">
    <property type="entry name" value="Winged helix' DNA-binding domain"/>
    <property type="match status" value="1"/>
</dbReference>
<gene>
    <name evidence="6" type="ORF">SAMN02745130_03314</name>
</gene>
<dbReference type="Pfam" id="PF00126">
    <property type="entry name" value="HTH_1"/>
    <property type="match status" value="1"/>
</dbReference>
<dbReference type="Gene3D" id="1.10.10.10">
    <property type="entry name" value="Winged helix-like DNA-binding domain superfamily/Winged helix DNA-binding domain"/>
    <property type="match status" value="1"/>
</dbReference>
<dbReference type="GO" id="GO:0003700">
    <property type="term" value="F:DNA-binding transcription factor activity"/>
    <property type="evidence" value="ECO:0007669"/>
    <property type="project" value="InterPro"/>
</dbReference>
<dbReference type="GO" id="GO:0003677">
    <property type="term" value="F:DNA binding"/>
    <property type="evidence" value="ECO:0007669"/>
    <property type="project" value="UniProtKB-KW"/>
</dbReference>
<dbReference type="PANTHER" id="PTHR30419">
    <property type="entry name" value="HTH-TYPE TRANSCRIPTIONAL REGULATOR YBHD"/>
    <property type="match status" value="1"/>
</dbReference>
<dbReference type="EMBL" id="FUYB01000021">
    <property type="protein sequence ID" value="SKA91883.1"/>
    <property type="molecule type" value="Genomic_DNA"/>
</dbReference>
<name>A0A1T4XR99_9GAMM</name>
<keyword evidence="2" id="KW-0805">Transcription regulation</keyword>
<dbReference type="InterPro" id="IPR036390">
    <property type="entry name" value="WH_DNA-bd_sf"/>
</dbReference>
<evidence type="ECO:0000256" key="4">
    <source>
        <dbReference type="ARBA" id="ARBA00023163"/>
    </source>
</evidence>